<evidence type="ECO:0000256" key="1">
    <source>
        <dbReference type="SAM" id="Coils"/>
    </source>
</evidence>
<reference evidence="3" key="1">
    <citation type="submission" date="2020-04" db="EMBL/GenBank/DDBJ databases">
        <title>Deep metagenomics examines the oral microbiome during advanced dental caries in children, revealing novel taxa and co-occurrences with host molecules.</title>
        <authorList>
            <person name="Baker J.L."/>
            <person name="Morton J.T."/>
            <person name="Dinis M."/>
            <person name="Alvarez R."/>
            <person name="Tran N.C."/>
            <person name="Knight R."/>
            <person name="Edlund A."/>
        </authorList>
    </citation>
    <scope>NUCLEOTIDE SEQUENCE</scope>
    <source>
        <strain evidence="3">JCVI_32_bin.24</strain>
    </source>
</reference>
<evidence type="ECO:0000259" key="2">
    <source>
        <dbReference type="Pfam" id="PF09361"/>
    </source>
</evidence>
<protein>
    <submittedName>
        <fullName evidence="3">Phasin family protein</fullName>
    </submittedName>
</protein>
<proteinExistence type="predicted"/>
<dbReference type="Pfam" id="PF09361">
    <property type="entry name" value="Phasin_2"/>
    <property type="match status" value="1"/>
</dbReference>
<keyword evidence="1" id="KW-0175">Coiled coil</keyword>
<feature type="coiled-coil region" evidence="1">
    <location>
        <begin position="95"/>
        <end position="155"/>
    </location>
</feature>
<accession>A0A930G2R2</accession>
<dbReference type="EMBL" id="JABZMI010000346">
    <property type="protein sequence ID" value="MBF1166083.1"/>
    <property type="molecule type" value="Genomic_DNA"/>
</dbReference>
<dbReference type="InterPro" id="IPR010127">
    <property type="entry name" value="Phasin_subfam-1"/>
</dbReference>
<evidence type="ECO:0000313" key="3">
    <source>
        <dbReference type="EMBL" id="MBF1166083.1"/>
    </source>
</evidence>
<name>A0A930G2R2_9RHOO</name>
<gene>
    <name evidence="3" type="ORF">HXL68_13715</name>
</gene>
<feature type="domain" description="Phasin" evidence="2">
    <location>
        <begin position="8"/>
        <end position="102"/>
    </location>
</feature>
<sequence>MYTKPEDFAKSGFNFALFYANTTFDGIERLALLNLAAARSVFEAAMSNLNTLLGAKDVQSFVAIQKELAAPSIEKGMEYSRNVIAIASETKDKIAKEVESQVAETNAKVSGLVEKALESAPVGSEAAVAAVKSAIKTANEAYEGLNKAAKQAAEVAEASVAAATSATLKAANVVAVPKTAAKKAA</sequence>
<dbReference type="AlphaFoldDB" id="A0A930G2R2"/>
<dbReference type="InterPro" id="IPR018968">
    <property type="entry name" value="Phasin"/>
</dbReference>
<dbReference type="Proteomes" id="UP000718593">
    <property type="component" value="Unassembled WGS sequence"/>
</dbReference>
<dbReference type="NCBIfam" id="TIGR01841">
    <property type="entry name" value="phasin"/>
    <property type="match status" value="1"/>
</dbReference>
<comment type="caution">
    <text evidence="3">The sequence shown here is derived from an EMBL/GenBank/DDBJ whole genome shotgun (WGS) entry which is preliminary data.</text>
</comment>
<evidence type="ECO:0000313" key="4">
    <source>
        <dbReference type="Proteomes" id="UP000718593"/>
    </source>
</evidence>
<organism evidence="3 4">
    <name type="scientific">Dechloromonas agitata</name>
    <dbReference type="NCBI Taxonomy" id="73030"/>
    <lineage>
        <taxon>Bacteria</taxon>
        <taxon>Pseudomonadati</taxon>
        <taxon>Pseudomonadota</taxon>
        <taxon>Betaproteobacteria</taxon>
        <taxon>Rhodocyclales</taxon>
        <taxon>Azonexaceae</taxon>
        <taxon>Dechloromonas</taxon>
    </lineage>
</organism>